<reference evidence="2 3" key="1">
    <citation type="submission" date="2020-05" db="EMBL/GenBank/DDBJ databases">
        <title>Sulfurimonas marisnigri, sp. nov., and Sulfurimonas baltica, sp. nov., manganese oxide reducing chemolithoautotrophs of the class Epsilonproteobacteria isolated from the pelagic redoxclines of the Black and Baltic Seas and emended description of the genus Sulfurimonas.</title>
        <authorList>
            <person name="Henkel J.V."/>
            <person name="Laudan C."/>
            <person name="Werner J."/>
            <person name="Neu T."/>
            <person name="Plewe S."/>
            <person name="Sproer C."/>
            <person name="Bunk B."/>
            <person name="Schulz-Vogt H.N."/>
        </authorList>
    </citation>
    <scope>NUCLEOTIDE SEQUENCE [LARGE SCALE GENOMIC DNA]</scope>
    <source>
        <strain evidence="2 3">SoZ1</strain>
    </source>
</reference>
<dbReference type="PANTHER" id="PTHR30305:SF3">
    <property type="entry name" value="PROTEIN YJDM"/>
    <property type="match status" value="1"/>
</dbReference>
<dbReference type="EMBL" id="CP054493">
    <property type="protein sequence ID" value="QOY54689.1"/>
    <property type="molecule type" value="Genomic_DNA"/>
</dbReference>
<dbReference type="PANTHER" id="PTHR30305">
    <property type="entry name" value="PROTEIN YJDM-RELATED"/>
    <property type="match status" value="1"/>
</dbReference>
<evidence type="ECO:0000313" key="3">
    <source>
        <dbReference type="Proteomes" id="UP000593836"/>
    </source>
</evidence>
<dbReference type="SUPFAM" id="SSF82057">
    <property type="entry name" value="Prokaryotic SH3-related domain"/>
    <property type="match status" value="1"/>
</dbReference>
<dbReference type="Pfam" id="PF03831">
    <property type="entry name" value="YjdM"/>
    <property type="match status" value="1"/>
</dbReference>
<proteinExistence type="predicted"/>
<dbReference type="InterPro" id="IPR013991">
    <property type="entry name" value="PhnaA_N_proteobac"/>
</dbReference>
<dbReference type="RefSeq" id="WP_194366734.1">
    <property type="nucleotide sequence ID" value="NZ_CP054493.1"/>
</dbReference>
<accession>A0A7S7RQJ8</accession>
<dbReference type="SMART" id="SM00782">
    <property type="entry name" value="PhnA_Zn_Ribbon"/>
    <property type="match status" value="1"/>
</dbReference>
<feature type="domain" description="PhnA protein N-terminal proteobacterial" evidence="1">
    <location>
        <begin position="6"/>
        <end position="51"/>
    </location>
</feature>
<protein>
    <submittedName>
        <fullName evidence="2">PhnA domain-containing protein</fullName>
    </submittedName>
</protein>
<name>A0A7S7RQJ8_9BACT</name>
<sequence length="184" mass="19969">MGVEKELQSRSGGICELCGSSEGLVALEVAPSDGSSETSVYICSTCNTQIENPDSMDENHFNCLNDSMWSEVPAVKVLTFRLLSKLTRQDLVDMMYLEDSERAWAESGISSSPAVVHKDSNGVILQAGDTVVIIKDLEVKGAGFTAKRGTAVRNISLVHDDAEHIEGRVNGTKIFILTKFLKKS</sequence>
<dbReference type="InterPro" id="IPR013988">
    <property type="entry name" value="YjdM_C"/>
</dbReference>
<gene>
    <name evidence="2" type="ORF">HUE87_00110</name>
</gene>
<keyword evidence="3" id="KW-1185">Reference proteome</keyword>
<evidence type="ECO:0000313" key="2">
    <source>
        <dbReference type="EMBL" id="QOY54689.1"/>
    </source>
</evidence>
<dbReference type="Gene3D" id="2.30.30.40">
    <property type="entry name" value="SH3 Domains"/>
    <property type="match status" value="1"/>
</dbReference>
<dbReference type="Proteomes" id="UP000593836">
    <property type="component" value="Chromosome"/>
</dbReference>
<evidence type="ECO:0000259" key="1">
    <source>
        <dbReference type="SMART" id="SM00782"/>
    </source>
</evidence>
<dbReference type="AlphaFoldDB" id="A0A7S7RQJ8"/>
<organism evidence="2 3">
    <name type="scientific">Candidatus Sulfurimonas marisnigri</name>
    <dbReference type="NCBI Taxonomy" id="2740405"/>
    <lineage>
        <taxon>Bacteria</taxon>
        <taxon>Pseudomonadati</taxon>
        <taxon>Campylobacterota</taxon>
        <taxon>Epsilonproteobacteria</taxon>
        <taxon>Campylobacterales</taxon>
        <taxon>Sulfurimonadaceae</taxon>
        <taxon>Sulfurimonas</taxon>
    </lineage>
</organism>
<dbReference type="KEGG" id="smas:HUE87_00110"/>